<evidence type="ECO:0000256" key="7">
    <source>
        <dbReference type="SAM" id="Phobius"/>
    </source>
</evidence>
<dbReference type="PANTHER" id="PTHR48090:SF1">
    <property type="entry name" value="PROPHAGE BACTOPRENOL GLUCOSYL TRANSFERASE HOMOLOG"/>
    <property type="match status" value="1"/>
</dbReference>
<protein>
    <submittedName>
        <fullName evidence="9">Glycosyltransferase family 2 protein</fullName>
    </submittedName>
</protein>
<dbReference type="Proteomes" id="UP000641646">
    <property type="component" value="Unassembled WGS sequence"/>
</dbReference>
<dbReference type="InterPro" id="IPR001173">
    <property type="entry name" value="Glyco_trans_2-like"/>
</dbReference>
<evidence type="ECO:0000256" key="1">
    <source>
        <dbReference type="ARBA" id="ARBA00004141"/>
    </source>
</evidence>
<reference evidence="9" key="2">
    <citation type="submission" date="2020-08" db="EMBL/GenBank/DDBJ databases">
        <authorList>
            <person name="Chen M."/>
            <person name="Teng W."/>
            <person name="Zhao L."/>
            <person name="Hu C."/>
            <person name="Zhou Y."/>
            <person name="Han B."/>
            <person name="Song L."/>
            <person name="Shu W."/>
        </authorList>
    </citation>
    <scope>NUCLEOTIDE SEQUENCE</scope>
    <source>
        <strain evidence="9">FACHB-1375</strain>
    </source>
</reference>
<evidence type="ECO:0000313" key="9">
    <source>
        <dbReference type="EMBL" id="MBD2180101.1"/>
    </source>
</evidence>
<evidence type="ECO:0000256" key="6">
    <source>
        <dbReference type="ARBA" id="ARBA00023136"/>
    </source>
</evidence>
<reference evidence="9" key="1">
    <citation type="journal article" date="2015" name="ISME J.">
        <title>Draft Genome Sequence of Streptomyces incarnatus NRRL8089, which Produces the Nucleoside Antibiotic Sinefungin.</title>
        <authorList>
            <person name="Oshima K."/>
            <person name="Hattori M."/>
            <person name="Shimizu H."/>
            <person name="Fukuda K."/>
            <person name="Nemoto M."/>
            <person name="Inagaki K."/>
            <person name="Tamura T."/>
        </authorList>
    </citation>
    <scope>NUCLEOTIDE SEQUENCE</scope>
    <source>
        <strain evidence="9">FACHB-1375</strain>
    </source>
</reference>
<feature type="domain" description="Glycosyltransferase 2-like" evidence="8">
    <location>
        <begin position="9"/>
        <end position="168"/>
    </location>
</feature>
<comment type="subcellular location">
    <subcellularLocation>
        <location evidence="1">Membrane</location>
        <topology evidence="1">Multi-pass membrane protein</topology>
    </subcellularLocation>
</comment>
<comment type="caution">
    <text evidence="9">The sequence shown here is derived from an EMBL/GenBank/DDBJ whole genome shotgun (WGS) entry which is preliminary data.</text>
</comment>
<name>A0A926VAB3_9CYAN</name>
<dbReference type="RefSeq" id="WP_190461959.1">
    <property type="nucleotide sequence ID" value="NZ_JACJPW010000005.1"/>
</dbReference>
<dbReference type="AlphaFoldDB" id="A0A926VAB3"/>
<keyword evidence="5 7" id="KW-1133">Transmembrane helix</keyword>
<dbReference type="EMBL" id="JACJPW010000005">
    <property type="protein sequence ID" value="MBD2180101.1"/>
    <property type="molecule type" value="Genomic_DNA"/>
</dbReference>
<dbReference type="GO" id="GO:0005886">
    <property type="term" value="C:plasma membrane"/>
    <property type="evidence" value="ECO:0007669"/>
    <property type="project" value="TreeGrafter"/>
</dbReference>
<accession>A0A926VAB3</accession>
<dbReference type="GO" id="GO:0016757">
    <property type="term" value="F:glycosyltransferase activity"/>
    <property type="evidence" value="ECO:0007669"/>
    <property type="project" value="UniProtKB-KW"/>
</dbReference>
<keyword evidence="6 7" id="KW-0472">Membrane</keyword>
<dbReference type="PANTHER" id="PTHR48090">
    <property type="entry name" value="UNDECAPRENYL-PHOSPHATE 4-DEOXY-4-FORMAMIDO-L-ARABINOSE TRANSFERASE-RELATED"/>
    <property type="match status" value="1"/>
</dbReference>
<evidence type="ECO:0000256" key="2">
    <source>
        <dbReference type="ARBA" id="ARBA00022676"/>
    </source>
</evidence>
<evidence type="ECO:0000259" key="8">
    <source>
        <dbReference type="Pfam" id="PF00535"/>
    </source>
</evidence>
<dbReference type="InterPro" id="IPR050256">
    <property type="entry name" value="Glycosyltransferase_2"/>
</dbReference>
<keyword evidence="10" id="KW-1185">Reference proteome</keyword>
<feature type="transmembrane region" description="Helical" evidence="7">
    <location>
        <begin position="269"/>
        <end position="294"/>
    </location>
</feature>
<organism evidence="9 10">
    <name type="scientific">Aerosakkonema funiforme FACHB-1375</name>
    <dbReference type="NCBI Taxonomy" id="2949571"/>
    <lineage>
        <taxon>Bacteria</taxon>
        <taxon>Bacillati</taxon>
        <taxon>Cyanobacteriota</taxon>
        <taxon>Cyanophyceae</taxon>
        <taxon>Oscillatoriophycideae</taxon>
        <taxon>Aerosakkonematales</taxon>
        <taxon>Aerosakkonemataceae</taxon>
        <taxon>Aerosakkonema</taxon>
    </lineage>
</organism>
<gene>
    <name evidence="9" type="ORF">H6G03_03045</name>
</gene>
<dbReference type="CDD" id="cd04187">
    <property type="entry name" value="DPM1_like_bac"/>
    <property type="match status" value="1"/>
</dbReference>
<dbReference type="InterPro" id="IPR029044">
    <property type="entry name" value="Nucleotide-diphossugar_trans"/>
</dbReference>
<feature type="transmembrane region" description="Helical" evidence="7">
    <location>
        <begin position="235"/>
        <end position="257"/>
    </location>
</feature>
<keyword evidence="2" id="KW-0328">Glycosyltransferase</keyword>
<proteinExistence type="predicted"/>
<evidence type="ECO:0000313" key="10">
    <source>
        <dbReference type="Proteomes" id="UP000641646"/>
    </source>
</evidence>
<dbReference type="Gene3D" id="3.90.550.10">
    <property type="entry name" value="Spore Coat Polysaccharide Biosynthesis Protein SpsA, Chain A"/>
    <property type="match status" value="1"/>
</dbReference>
<keyword evidence="4 7" id="KW-0812">Transmembrane</keyword>
<evidence type="ECO:0000256" key="5">
    <source>
        <dbReference type="ARBA" id="ARBA00022989"/>
    </source>
</evidence>
<evidence type="ECO:0000256" key="4">
    <source>
        <dbReference type="ARBA" id="ARBA00022692"/>
    </source>
</evidence>
<sequence>MATYDCFVSVVAPLSNDARIVKPFVTEVMEVLRNNYANYELVLVNDGSEDDTAEQVCGLLKEYECIRLLNLSRSFGTDVAISSGLDSVIGDFVAIVLPESDPPDLIPDLIQQARLGYDIVIGIRNNRSGEPLWMKVGAKLFYLSCKSIFKIPLIENATQFRVLSRAVVNAIIQVNDKYRYLRLLSSYVGYRRKTFTYEQIRRYRRPKLKSFLETVDIALQVIVVNSVRPLRFASYLGLLASIFNILYMGYIALVYLFKDQVAEGWVTLSFQNAIAFFCISIVLTILSEYVGFIFERLKGWPAYYIAEEKNSSVLIADRDRRNIVKNSDNIQV</sequence>
<evidence type="ECO:0000256" key="3">
    <source>
        <dbReference type="ARBA" id="ARBA00022679"/>
    </source>
</evidence>
<dbReference type="Pfam" id="PF00535">
    <property type="entry name" value="Glycos_transf_2"/>
    <property type="match status" value="1"/>
</dbReference>
<keyword evidence="3" id="KW-0808">Transferase</keyword>
<dbReference type="SUPFAM" id="SSF53448">
    <property type="entry name" value="Nucleotide-diphospho-sugar transferases"/>
    <property type="match status" value="1"/>
</dbReference>